<gene>
    <name evidence="5" type="ORF">ACFS25_30665</name>
</gene>
<feature type="transmembrane region" description="Helical" evidence="2">
    <location>
        <begin position="309"/>
        <end position="327"/>
    </location>
</feature>
<evidence type="ECO:0000313" key="5">
    <source>
        <dbReference type="EMBL" id="MFD2938167.1"/>
    </source>
</evidence>
<comment type="caution">
    <text evidence="5">The sequence shown here is derived from an EMBL/GenBank/DDBJ whole genome shotgun (WGS) entry which is preliminary data.</text>
</comment>
<evidence type="ECO:0000256" key="2">
    <source>
        <dbReference type="SAM" id="Phobius"/>
    </source>
</evidence>
<feature type="compositionally biased region" description="Low complexity" evidence="1">
    <location>
        <begin position="41"/>
        <end position="53"/>
    </location>
</feature>
<keyword evidence="2" id="KW-1133">Transmembrane helix</keyword>
<protein>
    <recommendedName>
        <fullName evidence="7">Glycosyltransferase RgtA/B/C/D-like domain-containing protein</fullName>
    </recommendedName>
</protein>
<accession>A0ABW6AU91</accession>
<dbReference type="EMBL" id="JBHUOM010000048">
    <property type="protein sequence ID" value="MFD2938167.1"/>
    <property type="molecule type" value="Genomic_DNA"/>
</dbReference>
<feature type="transmembrane region" description="Helical" evidence="2">
    <location>
        <begin position="448"/>
        <end position="464"/>
    </location>
</feature>
<feature type="region of interest" description="Disordered" evidence="1">
    <location>
        <begin position="1"/>
        <end position="53"/>
    </location>
</feature>
<feature type="transmembrane region" description="Helical" evidence="2">
    <location>
        <begin position="409"/>
        <end position="428"/>
    </location>
</feature>
<feature type="transmembrane region" description="Helical" evidence="2">
    <location>
        <begin position="508"/>
        <end position="525"/>
    </location>
</feature>
<feature type="transmembrane region" description="Helical" evidence="2">
    <location>
        <begin position="67"/>
        <end position="84"/>
    </location>
</feature>
<keyword evidence="2" id="KW-0812">Transmembrane</keyword>
<dbReference type="Proteomes" id="UP001597512">
    <property type="component" value="Unassembled WGS sequence"/>
</dbReference>
<evidence type="ECO:0008006" key="7">
    <source>
        <dbReference type="Google" id="ProtNLM"/>
    </source>
</evidence>
<feature type="transmembrane region" description="Helical" evidence="2">
    <location>
        <begin position="532"/>
        <end position="549"/>
    </location>
</feature>
<reference evidence="6" key="1">
    <citation type="journal article" date="2019" name="Int. J. Syst. Evol. Microbiol.">
        <title>The Global Catalogue of Microorganisms (GCM) 10K type strain sequencing project: providing services to taxonomists for standard genome sequencing and annotation.</title>
        <authorList>
            <consortium name="The Broad Institute Genomics Platform"/>
            <consortium name="The Broad Institute Genome Sequencing Center for Infectious Disease"/>
            <person name="Wu L."/>
            <person name="Ma J."/>
        </authorList>
    </citation>
    <scope>NUCLEOTIDE SEQUENCE [LARGE SCALE GENOMIC DNA]</scope>
    <source>
        <strain evidence="6">KCTC 52490</strain>
    </source>
</reference>
<dbReference type="RefSeq" id="WP_381508855.1">
    <property type="nucleotide sequence ID" value="NZ_JBHUOM010000048.1"/>
</dbReference>
<feature type="transmembrane region" description="Helical" evidence="2">
    <location>
        <begin position="476"/>
        <end position="496"/>
    </location>
</feature>
<proteinExistence type="predicted"/>
<name>A0ABW6AU91_9BACT</name>
<keyword evidence="2" id="KW-0472">Membrane</keyword>
<dbReference type="Pfam" id="PF24672">
    <property type="entry name" value="DUF7654"/>
    <property type="match status" value="1"/>
</dbReference>
<evidence type="ECO:0000259" key="3">
    <source>
        <dbReference type="Pfam" id="PF24672"/>
    </source>
</evidence>
<evidence type="ECO:0000259" key="4">
    <source>
        <dbReference type="Pfam" id="PF24677"/>
    </source>
</evidence>
<evidence type="ECO:0000256" key="1">
    <source>
        <dbReference type="SAM" id="MobiDB-lite"/>
    </source>
</evidence>
<feature type="transmembrane region" description="Helical" evidence="2">
    <location>
        <begin position="254"/>
        <end position="273"/>
    </location>
</feature>
<organism evidence="5 6">
    <name type="scientific">Spirosoma flavum</name>
    <dbReference type="NCBI Taxonomy" id="2048557"/>
    <lineage>
        <taxon>Bacteria</taxon>
        <taxon>Pseudomonadati</taxon>
        <taxon>Bacteroidota</taxon>
        <taxon>Cytophagia</taxon>
        <taxon>Cytophagales</taxon>
        <taxon>Cytophagaceae</taxon>
        <taxon>Spirosoma</taxon>
    </lineage>
</organism>
<feature type="transmembrane region" description="Helical" evidence="2">
    <location>
        <begin position="279"/>
        <end position="297"/>
    </location>
</feature>
<feature type="compositionally biased region" description="Low complexity" evidence="1">
    <location>
        <begin position="8"/>
        <end position="34"/>
    </location>
</feature>
<dbReference type="InterPro" id="IPR056074">
    <property type="entry name" value="DUF7657"/>
</dbReference>
<feature type="transmembrane region" description="Helical" evidence="2">
    <location>
        <begin position="382"/>
        <end position="402"/>
    </location>
</feature>
<feature type="transmembrane region" description="Helical" evidence="2">
    <location>
        <begin position="187"/>
        <end position="215"/>
    </location>
</feature>
<feature type="transmembrane region" description="Helical" evidence="2">
    <location>
        <begin position="227"/>
        <end position="245"/>
    </location>
</feature>
<evidence type="ECO:0000313" key="6">
    <source>
        <dbReference type="Proteomes" id="UP001597512"/>
    </source>
</evidence>
<dbReference type="InterPro" id="IPR056071">
    <property type="entry name" value="DUF7654"/>
</dbReference>
<sequence length="703" mass="79246">MTKKGKKGTAPAKTTLPRTTVTTSTPQSAPTAGTHFREQTPKSTSSESSPTSPNSFFINFKDWRVRWYLYVVIGLFVGCTLLKFHNVSLAIWNQILPDGAPAERGLVSGQARQIRMDDYAVSVPWLLSNVNQGLPLVNEVVGGEEIGLLMLPNHHIFMLFKPTYWGFLFLDTERAVSWMYNLNATSVLISTFLLFLLLTQNNVLVSMTGSIWLWLSSGSQSWVGGPSVAISFFAIMIISGIYLLFSEKRSWGRWALWSFLFSWSLFSAVFLLYPPYQVPLGYGFLLVFLGFLVNNIRRDSLQYQLGLKIGVGLLGVLVLGGVMYRVYQDLKPTLDAVTGTVYPGKRSDGGGGGFIANYFSEYFSWLYSDSKFPNGWLNHCELSHYLTFIPVIIPTAIASFVLNRRVDWMITLLMGFVIALLIWMQVGWPQWLADATLMSMSPTRRTQIPLGVISVVLTVVYLNYIQNKTRETSTLVNAGLVIAVLGYMIYAAYVNINDGAGFFKSYQLFVPVLFFAFLNSLLLFTIRFQYKIAVFCVGLILFLLPNLKINPWAVGLSPITDHTLYKTVREIGAKDPNARWVVMGSQYLSYMTTATGVKLISGVKFIPERKIMKVLDPQARRDSVYNRYAHTVYNTYIDGKDSVIFQNPFEDGYNVGIDPCSPKLKALNVKYLIFDREPQAVEIRCMKLINTLGSIRIYQRTDL</sequence>
<keyword evidence="6" id="KW-1185">Reference proteome</keyword>
<feature type="domain" description="DUF7654" evidence="3">
    <location>
        <begin position="558"/>
        <end position="699"/>
    </location>
</feature>
<dbReference type="Pfam" id="PF24677">
    <property type="entry name" value="DUF7657"/>
    <property type="match status" value="1"/>
</dbReference>
<feature type="domain" description="DUF7657" evidence="4">
    <location>
        <begin position="66"/>
        <end position="464"/>
    </location>
</feature>